<dbReference type="InterPro" id="IPR003495">
    <property type="entry name" value="CobW/HypB/UreG_nucleotide-bd"/>
</dbReference>
<dbReference type="CDD" id="cd03112">
    <property type="entry name" value="CobW-like"/>
    <property type="match status" value="1"/>
</dbReference>
<evidence type="ECO:0000313" key="3">
    <source>
        <dbReference type="Proteomes" id="UP000240904"/>
    </source>
</evidence>
<dbReference type="SUPFAM" id="SSF52540">
    <property type="entry name" value="P-loop containing nucleoside triphosphate hydrolases"/>
    <property type="match status" value="1"/>
</dbReference>
<dbReference type="GO" id="GO:0005737">
    <property type="term" value="C:cytoplasm"/>
    <property type="evidence" value="ECO:0007669"/>
    <property type="project" value="TreeGrafter"/>
</dbReference>
<protein>
    <submittedName>
        <fullName evidence="2">GTP-binding protein</fullName>
    </submittedName>
</protein>
<dbReference type="Gene3D" id="3.40.50.300">
    <property type="entry name" value="P-loop containing nucleotide triphosphate hydrolases"/>
    <property type="match status" value="1"/>
</dbReference>
<dbReference type="Pfam" id="PF02492">
    <property type="entry name" value="cobW"/>
    <property type="match status" value="1"/>
</dbReference>
<dbReference type="PANTHER" id="PTHR13748:SF46">
    <property type="entry name" value="ZINC CHAPERONE YEIR"/>
    <property type="match status" value="1"/>
</dbReference>
<dbReference type="PANTHER" id="PTHR13748">
    <property type="entry name" value="COBW-RELATED"/>
    <property type="match status" value="1"/>
</dbReference>
<evidence type="ECO:0000259" key="1">
    <source>
        <dbReference type="Pfam" id="PF02492"/>
    </source>
</evidence>
<accession>A0A2T3N2T1</accession>
<dbReference type="RefSeq" id="WP_107282046.1">
    <property type="nucleotide sequence ID" value="NZ_PYMC01000002.1"/>
</dbReference>
<dbReference type="AlphaFoldDB" id="A0A2T3N2T1"/>
<dbReference type="InterPro" id="IPR027417">
    <property type="entry name" value="P-loop_NTPase"/>
</dbReference>
<gene>
    <name evidence="2" type="ORF">C9I89_03885</name>
</gene>
<organism evidence="2 3">
    <name type="scientific">Photobacterium lipolyticum</name>
    <dbReference type="NCBI Taxonomy" id="266810"/>
    <lineage>
        <taxon>Bacteria</taxon>
        <taxon>Pseudomonadati</taxon>
        <taxon>Pseudomonadota</taxon>
        <taxon>Gammaproteobacteria</taxon>
        <taxon>Vibrionales</taxon>
        <taxon>Vibrionaceae</taxon>
        <taxon>Photobacterium</taxon>
    </lineage>
</organism>
<evidence type="ECO:0000313" key="2">
    <source>
        <dbReference type="EMBL" id="PSW06682.1"/>
    </source>
</evidence>
<keyword evidence="3" id="KW-1185">Reference proteome</keyword>
<dbReference type="InterPro" id="IPR051316">
    <property type="entry name" value="Zinc-reg_GTPase_activator"/>
</dbReference>
<sequence>MKRIPTNIITGFLGAGKTTSILSLLARKPENEKWAVLINEFGNIGVDGAILNQQGAIVKEVPGGCMCCVTGLPMSVGINALLAQKPDRLLLEPTGLGHPKEVINKLTSDTYQNYIDLKATITVVDPRHFADTHYTNNQNFQDQLSLADVVVANKIDQCVDYDITAFETFIAQCQPAKAAVGKVEQGQLDLNWLDIERIERQAAHSHHHHHHHHASGNEAVPLPEVELAPGQAYLRRENSGQGYRSCGWFFAADQIFSFSDLFKLFSNINAQRVKAVVNTERGCIAFNVVNRVVSVNELSLEGFESRIEVIDNEPLPWDELEGILCSLVQTDTAS</sequence>
<reference evidence="2 3" key="1">
    <citation type="submission" date="2018-03" db="EMBL/GenBank/DDBJ databases">
        <title>Whole genome sequencing of Histamine producing bacteria.</title>
        <authorList>
            <person name="Butler K."/>
        </authorList>
    </citation>
    <scope>NUCLEOTIDE SEQUENCE [LARGE SCALE GENOMIC DNA]</scope>
    <source>
        <strain evidence="2 3">DSM 16190</strain>
    </source>
</reference>
<dbReference type="OrthoDB" id="9808822at2"/>
<comment type="caution">
    <text evidence="2">The sequence shown here is derived from an EMBL/GenBank/DDBJ whole genome shotgun (WGS) entry which is preliminary data.</text>
</comment>
<proteinExistence type="predicted"/>
<dbReference type="Proteomes" id="UP000240904">
    <property type="component" value="Unassembled WGS sequence"/>
</dbReference>
<dbReference type="EMBL" id="PYMC01000002">
    <property type="protein sequence ID" value="PSW06682.1"/>
    <property type="molecule type" value="Genomic_DNA"/>
</dbReference>
<feature type="domain" description="CobW/HypB/UreG nucleotide-binding" evidence="1">
    <location>
        <begin position="5"/>
        <end position="177"/>
    </location>
</feature>
<name>A0A2T3N2T1_9GAMM</name>